<evidence type="ECO:0000313" key="5">
    <source>
        <dbReference type="EMBL" id="MFC1849906.1"/>
    </source>
</evidence>
<dbReference type="PANTHER" id="PTHR45586:SF1">
    <property type="entry name" value="LIPOPOLYSACCHARIDE ASSEMBLY PROTEIN B"/>
    <property type="match status" value="1"/>
</dbReference>
<accession>A0ABV6YUM2</accession>
<organism evidence="5 6">
    <name type="scientific">candidate division CSSED10-310 bacterium</name>
    <dbReference type="NCBI Taxonomy" id="2855610"/>
    <lineage>
        <taxon>Bacteria</taxon>
        <taxon>Bacteria division CSSED10-310</taxon>
    </lineage>
</organism>
<dbReference type="InterPro" id="IPR003107">
    <property type="entry name" value="HAT"/>
</dbReference>
<reference evidence="5 6" key="1">
    <citation type="submission" date="2024-09" db="EMBL/GenBank/DDBJ databases">
        <title>Laminarin stimulates single cell rates of sulfate reduction while oxygen inhibits transcriptomic activity in coastal marine sediment.</title>
        <authorList>
            <person name="Lindsay M."/>
            <person name="Orcutt B."/>
            <person name="Emerson D."/>
            <person name="Stepanauskas R."/>
            <person name="D'Angelo T."/>
        </authorList>
    </citation>
    <scope>NUCLEOTIDE SEQUENCE [LARGE SCALE GENOMIC DNA]</scope>
    <source>
        <strain evidence="5">SAG AM-311-K15</strain>
    </source>
</reference>
<dbReference type="SUPFAM" id="SSF48452">
    <property type="entry name" value="TPR-like"/>
    <property type="match status" value="2"/>
</dbReference>
<dbReference type="InterPro" id="IPR011990">
    <property type="entry name" value="TPR-like_helical_dom_sf"/>
</dbReference>
<evidence type="ECO:0000256" key="4">
    <source>
        <dbReference type="SAM" id="MobiDB-lite"/>
    </source>
</evidence>
<dbReference type="PROSITE" id="PS50005">
    <property type="entry name" value="TPR"/>
    <property type="match status" value="4"/>
</dbReference>
<name>A0ABV6YUM2_UNCC1</name>
<keyword evidence="1" id="KW-0677">Repeat</keyword>
<dbReference type="Gene3D" id="1.25.40.10">
    <property type="entry name" value="Tetratricopeptide repeat domain"/>
    <property type="match status" value="3"/>
</dbReference>
<feature type="repeat" description="TPR" evidence="3">
    <location>
        <begin position="436"/>
        <end position="469"/>
    </location>
</feature>
<feature type="repeat" description="TPR" evidence="3">
    <location>
        <begin position="173"/>
        <end position="206"/>
    </location>
</feature>
<comment type="caution">
    <text evidence="5">The sequence shown here is derived from an EMBL/GenBank/DDBJ whole genome shotgun (WGS) entry which is preliminary data.</text>
</comment>
<dbReference type="Pfam" id="PF14559">
    <property type="entry name" value="TPR_19"/>
    <property type="match status" value="2"/>
</dbReference>
<dbReference type="SMART" id="SM00028">
    <property type="entry name" value="TPR"/>
    <property type="match status" value="5"/>
</dbReference>
<sequence>MKDITLFRFRNRSFKINPSVARKVVLTPNFFAVSLLLVCVGFCLLCPGSAIAAENRKVTKKMLKVEKYFSKNETEQALNLLEALIKKYPDDPRPYVKLARYYLKAKLYNDAIRYAEDAYKVDPDSKDVKEVLCDSNQGIGQMNITLRKFNFAMDAYNKMYKLCPTEENKKRMAFLYSKIVQDALQRKDYDVAIQNYEKILELQPENQPLYFELVRLYLKNNQEDKAFSILQRGVAAFPEDIKLLNALGSLYFRKEKYEEAKGLYQRALERDPQNIDIAKFYAYTEQSIAHKKFNTLREEDKLPKTTLTPGKTKSSQKKYKEDVEVKKQEMITLKQDIYQPVIDAFKKAIELDTANKSPKLSMNLAVIYGFIGLDQEMTRCYVQTGEIYKSIADANPEDIDALHYYGFCMHSAGNKIEEAEAAFRKVIESDTENKHPTAANYLGEILVEKKEYEEAKSIFEKFIESYPSHPARKRAAQWLDYIEAILKGDAGKKPMKFDVSEPVIDLGADESEGLTLDEGGLSEDAILDESETSETPTESGNP</sequence>
<keyword evidence="2 3" id="KW-0802">TPR repeat</keyword>
<evidence type="ECO:0000313" key="6">
    <source>
        <dbReference type="Proteomes" id="UP001594351"/>
    </source>
</evidence>
<evidence type="ECO:0000256" key="2">
    <source>
        <dbReference type="ARBA" id="ARBA00022803"/>
    </source>
</evidence>
<dbReference type="PANTHER" id="PTHR45586">
    <property type="entry name" value="TPR REPEAT-CONTAINING PROTEIN PA4667"/>
    <property type="match status" value="1"/>
</dbReference>
<dbReference type="InterPro" id="IPR051012">
    <property type="entry name" value="CellSynth/LPSAsmb/PSIAsmb"/>
</dbReference>
<dbReference type="Proteomes" id="UP001594351">
    <property type="component" value="Unassembled WGS sequence"/>
</dbReference>
<dbReference type="SMART" id="SM00386">
    <property type="entry name" value="HAT"/>
    <property type="match status" value="5"/>
</dbReference>
<feature type="repeat" description="TPR" evidence="3">
    <location>
        <begin position="92"/>
        <end position="125"/>
    </location>
</feature>
<dbReference type="PROSITE" id="PS50293">
    <property type="entry name" value="TPR_REGION"/>
    <property type="match status" value="1"/>
</dbReference>
<evidence type="ECO:0000256" key="1">
    <source>
        <dbReference type="ARBA" id="ARBA00022737"/>
    </source>
</evidence>
<feature type="repeat" description="TPR" evidence="3">
    <location>
        <begin position="241"/>
        <end position="274"/>
    </location>
</feature>
<feature type="region of interest" description="Disordered" evidence="4">
    <location>
        <begin position="508"/>
        <end position="542"/>
    </location>
</feature>
<protein>
    <submittedName>
        <fullName evidence="5">Tetratricopeptide repeat protein</fullName>
    </submittedName>
</protein>
<dbReference type="InterPro" id="IPR019734">
    <property type="entry name" value="TPR_rpt"/>
</dbReference>
<dbReference type="EMBL" id="JBHPBY010000065">
    <property type="protein sequence ID" value="MFC1849906.1"/>
    <property type="molecule type" value="Genomic_DNA"/>
</dbReference>
<keyword evidence="6" id="KW-1185">Reference proteome</keyword>
<dbReference type="Pfam" id="PF13432">
    <property type="entry name" value="TPR_16"/>
    <property type="match status" value="1"/>
</dbReference>
<feature type="compositionally biased region" description="Low complexity" evidence="4">
    <location>
        <begin position="533"/>
        <end position="542"/>
    </location>
</feature>
<evidence type="ECO:0000256" key="3">
    <source>
        <dbReference type="PROSITE-ProRule" id="PRU00339"/>
    </source>
</evidence>
<proteinExistence type="predicted"/>
<gene>
    <name evidence="5" type="ORF">ACFL27_06825</name>
</gene>